<sequence length="163" mass="17718">AQTVRFAAMGPRRLVSGGADRTVGYGGTTRRPATGSTSTGSQRRSTAISCAMWRGGRTWGSLPTRWRPARRTARWSSGRRPCWISLGGSSSDLSSRPLPGSCRGPSPVPFWPCPPAQTGATSSARRARASGRAWRCVRRRRILPWTLEAQTVRAQRSKALRPG</sequence>
<feature type="non-terminal residue" evidence="2">
    <location>
        <position position="163"/>
    </location>
</feature>
<feature type="non-terminal residue" evidence="2">
    <location>
        <position position="1"/>
    </location>
</feature>
<keyword evidence="3" id="KW-1185">Reference proteome</keyword>
<feature type="compositionally biased region" description="Low complexity" evidence="1">
    <location>
        <begin position="34"/>
        <end position="45"/>
    </location>
</feature>
<proteinExistence type="predicted"/>
<name>A0ABN9TI20_9DINO</name>
<gene>
    <name evidence="2" type="ORF">PCOR1329_LOCUS39311</name>
</gene>
<organism evidence="2 3">
    <name type="scientific">Prorocentrum cordatum</name>
    <dbReference type="NCBI Taxonomy" id="2364126"/>
    <lineage>
        <taxon>Eukaryota</taxon>
        <taxon>Sar</taxon>
        <taxon>Alveolata</taxon>
        <taxon>Dinophyceae</taxon>
        <taxon>Prorocentrales</taxon>
        <taxon>Prorocentraceae</taxon>
        <taxon>Prorocentrum</taxon>
    </lineage>
</organism>
<protein>
    <submittedName>
        <fullName evidence="2">Uncharacterized protein</fullName>
    </submittedName>
</protein>
<accession>A0ABN9TI20</accession>
<dbReference type="EMBL" id="CAUYUJ010014747">
    <property type="protein sequence ID" value="CAK0845541.1"/>
    <property type="molecule type" value="Genomic_DNA"/>
</dbReference>
<reference evidence="2" key="1">
    <citation type="submission" date="2023-10" db="EMBL/GenBank/DDBJ databases">
        <authorList>
            <person name="Chen Y."/>
            <person name="Shah S."/>
            <person name="Dougan E. K."/>
            <person name="Thang M."/>
            <person name="Chan C."/>
        </authorList>
    </citation>
    <scope>NUCLEOTIDE SEQUENCE [LARGE SCALE GENOMIC DNA]</scope>
</reference>
<feature type="region of interest" description="Disordered" evidence="1">
    <location>
        <begin position="15"/>
        <end position="45"/>
    </location>
</feature>
<dbReference type="Proteomes" id="UP001189429">
    <property type="component" value="Unassembled WGS sequence"/>
</dbReference>
<comment type="caution">
    <text evidence="2">The sequence shown here is derived from an EMBL/GenBank/DDBJ whole genome shotgun (WGS) entry which is preliminary data.</text>
</comment>
<evidence type="ECO:0000313" key="2">
    <source>
        <dbReference type="EMBL" id="CAK0845541.1"/>
    </source>
</evidence>
<evidence type="ECO:0000256" key="1">
    <source>
        <dbReference type="SAM" id="MobiDB-lite"/>
    </source>
</evidence>
<evidence type="ECO:0000313" key="3">
    <source>
        <dbReference type="Proteomes" id="UP001189429"/>
    </source>
</evidence>